<reference evidence="3" key="1">
    <citation type="submission" date="2016-06" db="UniProtKB">
        <authorList>
            <consortium name="WormBaseParasite"/>
        </authorList>
    </citation>
    <scope>IDENTIFICATION</scope>
</reference>
<evidence type="ECO:0000313" key="1">
    <source>
        <dbReference type="EMBL" id="VDN37801.1"/>
    </source>
</evidence>
<organism evidence="3">
    <name type="scientific">Gongylonema pulchrum</name>
    <dbReference type="NCBI Taxonomy" id="637853"/>
    <lineage>
        <taxon>Eukaryota</taxon>
        <taxon>Metazoa</taxon>
        <taxon>Ecdysozoa</taxon>
        <taxon>Nematoda</taxon>
        <taxon>Chromadorea</taxon>
        <taxon>Rhabditida</taxon>
        <taxon>Spirurina</taxon>
        <taxon>Spiruromorpha</taxon>
        <taxon>Spiruroidea</taxon>
        <taxon>Gongylonematidae</taxon>
        <taxon>Gongylonema</taxon>
    </lineage>
</organism>
<evidence type="ECO:0000313" key="3">
    <source>
        <dbReference type="WBParaSite" id="GPUH_0002124901-mRNA-1"/>
    </source>
</evidence>
<sequence>MQVVSLNVISEETNYERIYDLSALIAERKLTLHFGILQKSPEKYEGINLLGPPPPSFSSVLGRFEASFLSNEGILKTLLLTRATPRLTDAKFIQATAVTNEVLLHLSVVNFPLRFHLGIISCYW</sequence>
<proteinExistence type="predicted"/>
<dbReference type="Proteomes" id="UP000271098">
    <property type="component" value="Unassembled WGS sequence"/>
</dbReference>
<reference evidence="1 2" key="2">
    <citation type="submission" date="2018-11" db="EMBL/GenBank/DDBJ databases">
        <authorList>
            <consortium name="Pathogen Informatics"/>
        </authorList>
    </citation>
    <scope>NUCLEOTIDE SEQUENCE [LARGE SCALE GENOMIC DNA]</scope>
</reference>
<keyword evidence="2" id="KW-1185">Reference proteome</keyword>
<dbReference type="EMBL" id="UYRT01092104">
    <property type="protein sequence ID" value="VDN37801.1"/>
    <property type="molecule type" value="Genomic_DNA"/>
</dbReference>
<protein>
    <submittedName>
        <fullName evidence="3">RNA-directed RNA polymerase</fullName>
    </submittedName>
</protein>
<accession>A0A183EJT3</accession>
<dbReference type="AlphaFoldDB" id="A0A183EJT3"/>
<dbReference type="OrthoDB" id="5818988at2759"/>
<evidence type="ECO:0000313" key="2">
    <source>
        <dbReference type="Proteomes" id="UP000271098"/>
    </source>
</evidence>
<gene>
    <name evidence="1" type="ORF">GPUH_LOCUS21226</name>
</gene>
<name>A0A183EJT3_9BILA</name>
<dbReference type="WBParaSite" id="GPUH_0002124901-mRNA-1">
    <property type="protein sequence ID" value="GPUH_0002124901-mRNA-1"/>
    <property type="gene ID" value="GPUH_0002124901"/>
</dbReference>